<comment type="caution">
    <text evidence="4">The sequence shown here is derived from an EMBL/GenBank/DDBJ whole genome shotgun (WGS) entry which is preliminary data.</text>
</comment>
<keyword evidence="5" id="KW-1185">Reference proteome</keyword>
<dbReference type="InterPro" id="IPR002818">
    <property type="entry name" value="DJ-1/PfpI"/>
</dbReference>
<dbReference type="GO" id="GO:0003700">
    <property type="term" value="F:DNA-binding transcription factor activity"/>
    <property type="evidence" value="ECO:0007669"/>
    <property type="project" value="InterPro"/>
</dbReference>
<dbReference type="Pfam" id="PF12833">
    <property type="entry name" value="HTH_18"/>
    <property type="match status" value="1"/>
</dbReference>
<name>A0A6M1R0E1_9ACTN</name>
<accession>A0A6M1R0E1</accession>
<dbReference type="Gene3D" id="3.40.50.880">
    <property type="match status" value="1"/>
</dbReference>
<dbReference type="SUPFAM" id="SSF46689">
    <property type="entry name" value="Homeodomain-like"/>
    <property type="match status" value="2"/>
</dbReference>
<dbReference type="CDD" id="cd03137">
    <property type="entry name" value="GATase1_AraC_1"/>
    <property type="match status" value="1"/>
</dbReference>
<keyword evidence="2" id="KW-0804">Transcription</keyword>
<reference evidence="4 5" key="1">
    <citation type="submission" date="2020-02" db="EMBL/GenBank/DDBJ databases">
        <title>Whole-genome analyses of novel actinobacteria.</title>
        <authorList>
            <person name="Sahin N."/>
        </authorList>
    </citation>
    <scope>NUCLEOTIDE SEQUENCE [LARGE SCALE GENOMIC DNA]</scope>
    <source>
        <strain evidence="4 5">KC13</strain>
    </source>
</reference>
<evidence type="ECO:0000256" key="2">
    <source>
        <dbReference type="ARBA" id="ARBA00023163"/>
    </source>
</evidence>
<dbReference type="PANTHER" id="PTHR43130">
    <property type="entry name" value="ARAC-FAMILY TRANSCRIPTIONAL REGULATOR"/>
    <property type="match status" value="1"/>
</dbReference>
<dbReference type="SMART" id="SM00342">
    <property type="entry name" value="HTH_ARAC"/>
    <property type="match status" value="1"/>
</dbReference>
<dbReference type="InterPro" id="IPR018060">
    <property type="entry name" value="HTH_AraC"/>
</dbReference>
<keyword evidence="1" id="KW-0805">Transcription regulation</keyword>
<dbReference type="InterPro" id="IPR029062">
    <property type="entry name" value="Class_I_gatase-like"/>
</dbReference>
<dbReference type="PANTHER" id="PTHR43130:SF3">
    <property type="entry name" value="HTH-TYPE TRANSCRIPTIONAL REGULATOR RV1931C"/>
    <property type="match status" value="1"/>
</dbReference>
<sequence length="340" mass="36903">MAKPPSRARRRIAFLLFDGVKTLDYVGPAEVFVEANQAVDGYDIVLLSPDGQDVATSLGNRISVHGAASDAGEFDTVIVPGSELPPHEFVRPTLTEAAASLASRARRVVSICSGAFVLAEIGLLDGRRATTHWKFAPELRRLYPSVRVEPDAIFVRDGDVLTSAGVAAGIDLALALVEDDHGADVARQVAQLLLVYLQRSGGQSQYSVPLRARAKPASIVRRATDLVDADPTRTWTVTDLARLVSTSPRHLARRFREELGQSPSEYVTAVRFDLARMRLEAGASVTETAVQSGYGSPEALRRTFVTRLGISPSQYQRRFRSSLPAECTRGMGQAEFELAD</sequence>
<protein>
    <submittedName>
        <fullName evidence="4">GlxA family transcriptional regulator</fullName>
    </submittedName>
</protein>
<gene>
    <name evidence="4" type="ORF">G5C66_10440</name>
</gene>
<feature type="domain" description="HTH araC/xylS-type" evidence="3">
    <location>
        <begin position="221"/>
        <end position="318"/>
    </location>
</feature>
<dbReference type="InterPro" id="IPR052158">
    <property type="entry name" value="INH-QAR"/>
</dbReference>
<dbReference type="AlphaFoldDB" id="A0A6M1R0E1"/>
<dbReference type="Proteomes" id="UP000483261">
    <property type="component" value="Unassembled WGS sequence"/>
</dbReference>
<dbReference type="EMBL" id="JAALAA010000007">
    <property type="protein sequence ID" value="NGN93152.1"/>
    <property type="molecule type" value="Genomic_DNA"/>
</dbReference>
<evidence type="ECO:0000259" key="3">
    <source>
        <dbReference type="PROSITE" id="PS01124"/>
    </source>
</evidence>
<dbReference type="InterPro" id="IPR009057">
    <property type="entry name" value="Homeodomain-like_sf"/>
</dbReference>
<proteinExistence type="predicted"/>
<evidence type="ECO:0000313" key="5">
    <source>
        <dbReference type="Proteomes" id="UP000483261"/>
    </source>
</evidence>
<organism evidence="4 5">
    <name type="scientific">Nocardioides turkmenicus</name>
    <dbReference type="NCBI Taxonomy" id="2711220"/>
    <lineage>
        <taxon>Bacteria</taxon>
        <taxon>Bacillati</taxon>
        <taxon>Actinomycetota</taxon>
        <taxon>Actinomycetes</taxon>
        <taxon>Propionibacteriales</taxon>
        <taxon>Nocardioidaceae</taxon>
        <taxon>Nocardioides</taxon>
    </lineage>
</organism>
<dbReference type="Gene3D" id="1.10.10.60">
    <property type="entry name" value="Homeodomain-like"/>
    <property type="match status" value="1"/>
</dbReference>
<dbReference type="PROSITE" id="PS01124">
    <property type="entry name" value="HTH_ARAC_FAMILY_2"/>
    <property type="match status" value="1"/>
</dbReference>
<evidence type="ECO:0000256" key="1">
    <source>
        <dbReference type="ARBA" id="ARBA00023015"/>
    </source>
</evidence>
<evidence type="ECO:0000313" key="4">
    <source>
        <dbReference type="EMBL" id="NGN93152.1"/>
    </source>
</evidence>
<dbReference type="SUPFAM" id="SSF52317">
    <property type="entry name" value="Class I glutamine amidotransferase-like"/>
    <property type="match status" value="1"/>
</dbReference>
<dbReference type="GO" id="GO:0043565">
    <property type="term" value="F:sequence-specific DNA binding"/>
    <property type="evidence" value="ECO:0007669"/>
    <property type="project" value="InterPro"/>
</dbReference>
<dbReference type="Pfam" id="PF01965">
    <property type="entry name" value="DJ-1_PfpI"/>
    <property type="match status" value="1"/>
</dbReference>